<dbReference type="Pfam" id="PF00005">
    <property type="entry name" value="ABC_tran"/>
    <property type="match status" value="1"/>
</dbReference>
<accession>A0ABP6H3D9</accession>
<dbReference type="GO" id="GO:0005524">
    <property type="term" value="F:ATP binding"/>
    <property type="evidence" value="ECO:0007669"/>
    <property type="project" value="UniProtKB-KW"/>
</dbReference>
<evidence type="ECO:0000259" key="5">
    <source>
        <dbReference type="PROSITE" id="PS50893"/>
    </source>
</evidence>
<dbReference type="SUPFAM" id="SSF52540">
    <property type="entry name" value="P-loop containing nucleoside triphosphate hydrolases"/>
    <property type="match status" value="1"/>
</dbReference>
<keyword evidence="1" id="KW-0813">Transport</keyword>
<keyword evidence="2" id="KW-0547">Nucleotide-binding</keyword>
<feature type="domain" description="ABC transporter" evidence="5">
    <location>
        <begin position="29"/>
        <end position="258"/>
    </location>
</feature>
<dbReference type="PROSITE" id="PS50893">
    <property type="entry name" value="ABC_TRANSPORTER_2"/>
    <property type="match status" value="1"/>
</dbReference>
<dbReference type="PROSITE" id="PS00211">
    <property type="entry name" value="ABC_TRANSPORTER_1"/>
    <property type="match status" value="1"/>
</dbReference>
<evidence type="ECO:0000313" key="7">
    <source>
        <dbReference type="Proteomes" id="UP001501842"/>
    </source>
</evidence>
<gene>
    <name evidence="6" type="ORF">GCM10010439_59470</name>
</gene>
<dbReference type="PANTHER" id="PTHR42788:SF13">
    <property type="entry name" value="ALIPHATIC SULFONATES IMPORT ATP-BINDING PROTEIN SSUB"/>
    <property type="match status" value="1"/>
</dbReference>
<dbReference type="EMBL" id="BAAATZ010000029">
    <property type="protein sequence ID" value="GAA2735215.1"/>
    <property type="molecule type" value="Genomic_DNA"/>
</dbReference>
<dbReference type="InterPro" id="IPR003593">
    <property type="entry name" value="AAA+_ATPase"/>
</dbReference>
<dbReference type="PANTHER" id="PTHR42788">
    <property type="entry name" value="TAURINE IMPORT ATP-BINDING PROTEIN-RELATED"/>
    <property type="match status" value="1"/>
</dbReference>
<dbReference type="InterPro" id="IPR027417">
    <property type="entry name" value="P-loop_NTPase"/>
</dbReference>
<proteinExistence type="predicted"/>
<dbReference type="Gene3D" id="3.40.50.300">
    <property type="entry name" value="P-loop containing nucleotide triphosphate hydrolases"/>
    <property type="match status" value="1"/>
</dbReference>
<dbReference type="SMART" id="SM00382">
    <property type="entry name" value="AAA"/>
    <property type="match status" value="1"/>
</dbReference>
<keyword evidence="7" id="KW-1185">Reference proteome</keyword>
<evidence type="ECO:0000256" key="1">
    <source>
        <dbReference type="ARBA" id="ARBA00022448"/>
    </source>
</evidence>
<feature type="region of interest" description="Disordered" evidence="4">
    <location>
        <begin position="17"/>
        <end position="40"/>
    </location>
</feature>
<evidence type="ECO:0000256" key="3">
    <source>
        <dbReference type="ARBA" id="ARBA00022840"/>
    </source>
</evidence>
<comment type="caution">
    <text evidence="6">The sequence shown here is derived from an EMBL/GenBank/DDBJ whole genome shotgun (WGS) entry which is preliminary data.</text>
</comment>
<dbReference type="RefSeq" id="WP_344455253.1">
    <property type="nucleotide sequence ID" value="NZ_BAAATZ010000029.1"/>
</dbReference>
<evidence type="ECO:0000313" key="6">
    <source>
        <dbReference type="EMBL" id="GAA2735215.1"/>
    </source>
</evidence>
<dbReference type="InterPro" id="IPR017871">
    <property type="entry name" value="ABC_transporter-like_CS"/>
</dbReference>
<keyword evidence="3 6" id="KW-0067">ATP-binding</keyword>
<reference evidence="7" key="1">
    <citation type="journal article" date="2019" name="Int. J. Syst. Evol. Microbiol.">
        <title>The Global Catalogue of Microorganisms (GCM) 10K type strain sequencing project: providing services to taxonomists for standard genome sequencing and annotation.</title>
        <authorList>
            <consortium name="The Broad Institute Genomics Platform"/>
            <consortium name="The Broad Institute Genome Sequencing Center for Infectious Disease"/>
            <person name="Wu L."/>
            <person name="Ma J."/>
        </authorList>
    </citation>
    <scope>NUCLEOTIDE SEQUENCE [LARGE SCALE GENOMIC DNA]</scope>
    <source>
        <strain evidence="7">JCM 8201</strain>
    </source>
</reference>
<evidence type="ECO:0000256" key="2">
    <source>
        <dbReference type="ARBA" id="ARBA00022741"/>
    </source>
</evidence>
<protein>
    <submittedName>
        <fullName evidence="6">ABC transporter ATP-binding protein</fullName>
    </submittedName>
</protein>
<dbReference type="Proteomes" id="UP001501842">
    <property type="component" value="Unassembled WGS sequence"/>
</dbReference>
<sequence>MSGLSFQIKDLSLSYAGRPGSGDRSEARIGRTGLRGAGGRPTGQHVLTGLDLDVAAGEILAVAGSSGCGKSTLLRALAGLLPVASGELLAGGEPIRGTSADRALMFQEDALLPWRSARANIALPLAIQRVPRAERDARAADWLARVGLAGLERRLPRDLSGGQRQRVQLARTLAGRPRAVLMDEPFGALDAQTRHEMQRLLTEVWNADTTIVFVTHDVDEALLLGDRVAVLGGGGLADLVEVAHPRTSVDPALRARVLASLGAQTLETT</sequence>
<evidence type="ECO:0000256" key="4">
    <source>
        <dbReference type="SAM" id="MobiDB-lite"/>
    </source>
</evidence>
<organism evidence="6 7">
    <name type="scientific">Actinocorallia aurantiaca</name>
    <dbReference type="NCBI Taxonomy" id="46204"/>
    <lineage>
        <taxon>Bacteria</taxon>
        <taxon>Bacillati</taxon>
        <taxon>Actinomycetota</taxon>
        <taxon>Actinomycetes</taxon>
        <taxon>Streptosporangiales</taxon>
        <taxon>Thermomonosporaceae</taxon>
        <taxon>Actinocorallia</taxon>
    </lineage>
</organism>
<dbReference type="InterPro" id="IPR050166">
    <property type="entry name" value="ABC_transporter_ATP-bind"/>
</dbReference>
<name>A0ABP6H3D9_9ACTN</name>
<dbReference type="CDD" id="cd03293">
    <property type="entry name" value="ABC_NrtD_SsuB_transporters"/>
    <property type="match status" value="1"/>
</dbReference>
<dbReference type="InterPro" id="IPR003439">
    <property type="entry name" value="ABC_transporter-like_ATP-bd"/>
</dbReference>